<dbReference type="RefSeq" id="WP_193922140.1">
    <property type="nucleotide sequence ID" value="NZ_JADEXS020000002.1"/>
</dbReference>
<keyword evidence="2" id="KW-1185">Reference proteome</keyword>
<dbReference type="EMBL" id="JADEXS010000599">
    <property type="protein sequence ID" value="MBE9026413.1"/>
    <property type="molecule type" value="Genomic_DNA"/>
</dbReference>
<accession>A0A8J7AG61</accession>
<comment type="caution">
    <text evidence="1">The sequence shown here is derived from an EMBL/GenBank/DDBJ whole genome shotgun (WGS) entry which is preliminary data.</text>
</comment>
<dbReference type="Proteomes" id="UP000622533">
    <property type="component" value="Unassembled WGS sequence"/>
</dbReference>
<sequence length="234" mass="26202">MTTYRQLTIWDVLDELSESPPTSSLDAMWDCLDAELEKLPLEAQLLTAALAFSQIADILKSRAEVLLQDTRDGLRPAVGDRNSLLGPVVSTDLFAGLVRTTMHLDLDDLIEPQTPQTFKPHGPHQFSSPTELGDSVVAPVEKANVLAMLDEVTTLEDVRNLASDEDVQKWQSAIANYLINVKDEISLVRLQRVLQMPMVEVWLGLLLGGFTLEQRGDFYHNHNVWVKSSPSYYQ</sequence>
<organism evidence="1 2">
    <name type="scientific">Desmonostoc muscorum LEGE 12446</name>
    <dbReference type="NCBI Taxonomy" id="1828758"/>
    <lineage>
        <taxon>Bacteria</taxon>
        <taxon>Bacillati</taxon>
        <taxon>Cyanobacteriota</taxon>
        <taxon>Cyanophyceae</taxon>
        <taxon>Nostocales</taxon>
        <taxon>Nostocaceae</taxon>
        <taxon>Desmonostoc</taxon>
    </lineage>
</organism>
<evidence type="ECO:0000313" key="2">
    <source>
        <dbReference type="Proteomes" id="UP000622533"/>
    </source>
</evidence>
<reference evidence="1" key="1">
    <citation type="submission" date="2020-10" db="EMBL/GenBank/DDBJ databases">
        <authorList>
            <person name="Castelo-Branco R."/>
            <person name="Eusebio N."/>
            <person name="Adriana R."/>
            <person name="Vieira A."/>
            <person name="Brugerolle De Fraissinette N."/>
            <person name="Rezende De Castro R."/>
            <person name="Schneider M.P."/>
            <person name="Vasconcelos V."/>
            <person name="Leao P.N."/>
        </authorList>
    </citation>
    <scope>NUCLEOTIDE SEQUENCE</scope>
    <source>
        <strain evidence="1">LEGE 12446</strain>
    </source>
</reference>
<dbReference type="AlphaFoldDB" id="A0A8J7AG61"/>
<name>A0A8J7AG61_DESMC</name>
<proteinExistence type="predicted"/>
<protein>
    <submittedName>
        <fullName evidence="1">Uncharacterized protein</fullName>
    </submittedName>
</protein>
<evidence type="ECO:0000313" key="1">
    <source>
        <dbReference type="EMBL" id="MBE9026413.1"/>
    </source>
</evidence>
<gene>
    <name evidence="1" type="ORF">IQ276_29540</name>
</gene>